<keyword evidence="2" id="KW-0285">Flavoprotein</keyword>
<evidence type="ECO:0000256" key="2">
    <source>
        <dbReference type="ARBA" id="ARBA00022630"/>
    </source>
</evidence>
<proteinExistence type="predicted"/>
<comment type="caution">
    <text evidence="5">The sequence shown here is derived from an EMBL/GenBank/DDBJ whole genome shotgun (WGS) entry which is preliminary data.</text>
</comment>
<evidence type="ECO:0000313" key="6">
    <source>
        <dbReference type="Proteomes" id="UP000185783"/>
    </source>
</evidence>
<dbReference type="Proteomes" id="UP000185783">
    <property type="component" value="Unassembled WGS sequence"/>
</dbReference>
<dbReference type="Gene3D" id="3.50.50.60">
    <property type="entry name" value="FAD/NAD(P)-binding domain"/>
    <property type="match status" value="1"/>
</dbReference>
<evidence type="ECO:0000256" key="1">
    <source>
        <dbReference type="ARBA" id="ARBA00001974"/>
    </source>
</evidence>
<dbReference type="SUPFAM" id="SSF51905">
    <property type="entry name" value="FAD/NAD(P)-binding domain"/>
    <property type="match status" value="1"/>
</dbReference>
<gene>
    <name evidence="5" type="ORF">A3843_06095</name>
</gene>
<dbReference type="GO" id="GO:0016709">
    <property type="term" value="F:oxidoreductase activity, acting on paired donors, with incorporation or reduction of molecular oxygen, NAD(P)H as one donor, and incorporation of one atom of oxygen"/>
    <property type="evidence" value="ECO:0007669"/>
    <property type="project" value="UniProtKB-ARBA"/>
</dbReference>
<dbReference type="PRINTS" id="PR00420">
    <property type="entry name" value="RNGMNOXGNASE"/>
</dbReference>
<dbReference type="RefSeq" id="WP_051269140.1">
    <property type="nucleotide sequence ID" value="NZ_LVVZ01000010.1"/>
</dbReference>
<dbReference type="Pfam" id="PF01494">
    <property type="entry name" value="FAD_binding_3"/>
    <property type="match status" value="2"/>
</dbReference>
<accession>A0A1U7JJN2</accession>
<dbReference type="EMBL" id="LVVZ01000010">
    <property type="protein sequence ID" value="OKL44861.1"/>
    <property type="molecule type" value="Genomic_DNA"/>
</dbReference>
<keyword evidence="6" id="KW-1185">Reference proteome</keyword>
<dbReference type="AlphaFoldDB" id="A0A1U7JJN2"/>
<comment type="cofactor">
    <cofactor evidence="1">
        <name>FAD</name>
        <dbReference type="ChEBI" id="CHEBI:57692"/>
    </cofactor>
</comment>
<dbReference type="Gene3D" id="3.30.70.2450">
    <property type="match status" value="1"/>
</dbReference>
<dbReference type="InterPro" id="IPR002938">
    <property type="entry name" value="FAD-bd"/>
</dbReference>
<name>A0A1U7JJN2_9HYPH</name>
<keyword evidence="5" id="KW-0503">Monooxygenase</keyword>
<dbReference type="PANTHER" id="PTHR43004:SF19">
    <property type="entry name" value="BINDING MONOOXYGENASE, PUTATIVE (JCVI)-RELATED"/>
    <property type="match status" value="1"/>
</dbReference>
<evidence type="ECO:0000256" key="3">
    <source>
        <dbReference type="ARBA" id="ARBA00022827"/>
    </source>
</evidence>
<dbReference type="InterPro" id="IPR036188">
    <property type="entry name" value="FAD/NAD-bd_sf"/>
</dbReference>
<feature type="domain" description="FAD-binding" evidence="4">
    <location>
        <begin position="4"/>
        <end position="194"/>
    </location>
</feature>
<dbReference type="GO" id="GO:0071949">
    <property type="term" value="F:FAD binding"/>
    <property type="evidence" value="ECO:0007669"/>
    <property type="project" value="InterPro"/>
</dbReference>
<keyword evidence="3" id="KW-0274">FAD</keyword>
<sequence>MPKDILIVGAGPSGLTAAIELYRRGYRPRIIDQLPEPSPYSRALVINPRTLKILAPSGARDILMEKGQKIRLARLYGPEGELVRIDIGQLPQPYDFMLLLSQSETEAVLEETLQGYGGRVDRGVTLKSLHQIGGRSQVVLGLPTGEEQHVSPDVVIGADGAHSPTRHMIGQSFKGSAYEHEWGLADVDISTELPLDSISVFDEAPVLFALFPLGGSRVRLISDHPDILEHVPSPLHVEHVHWQSTFKISHRLVDTYQSGSVFLVGDAAHIHSPFGGRGMNMGIEDAAWLAWQISTGRTDEYTEDRRPVALQVIETVDPSTRLMASERFWARFVRRTLIPLYARSSWFQSRFLPLISASNTPFPPWLSVEGIGTGDHSEVVSSARS</sequence>
<organism evidence="5 6">
    <name type="scientific">Pseudovibrio exalbescens</name>
    <dbReference type="NCBI Taxonomy" id="197461"/>
    <lineage>
        <taxon>Bacteria</taxon>
        <taxon>Pseudomonadati</taxon>
        <taxon>Pseudomonadota</taxon>
        <taxon>Alphaproteobacteria</taxon>
        <taxon>Hyphomicrobiales</taxon>
        <taxon>Stappiaceae</taxon>
        <taxon>Pseudovibrio</taxon>
    </lineage>
</organism>
<reference evidence="5 6" key="1">
    <citation type="submission" date="2016-03" db="EMBL/GenBank/DDBJ databases">
        <title>Genome sequence of Nesiotobacter sp. nov., a moderately halophilic alphaproteobacterium isolated from the Yellow Sea, China.</title>
        <authorList>
            <person name="Zhang G."/>
            <person name="Zhang R."/>
        </authorList>
    </citation>
    <scope>NUCLEOTIDE SEQUENCE [LARGE SCALE GENOMIC DNA]</scope>
    <source>
        <strain evidence="5 6">WB1-6</strain>
    </source>
</reference>
<evidence type="ECO:0000313" key="5">
    <source>
        <dbReference type="EMBL" id="OKL44861.1"/>
    </source>
</evidence>
<evidence type="ECO:0000259" key="4">
    <source>
        <dbReference type="Pfam" id="PF01494"/>
    </source>
</evidence>
<feature type="domain" description="FAD-binding" evidence="4">
    <location>
        <begin position="228"/>
        <end position="314"/>
    </location>
</feature>
<protein>
    <submittedName>
        <fullName evidence="5">Pentachlorophenol monooxygenase</fullName>
    </submittedName>
</protein>
<keyword evidence="5" id="KW-0560">Oxidoreductase</keyword>
<dbReference type="STRING" id="197461.A3843_06095"/>
<dbReference type="InterPro" id="IPR050641">
    <property type="entry name" value="RIFMO-like"/>
</dbReference>
<dbReference type="PANTHER" id="PTHR43004">
    <property type="entry name" value="TRK SYSTEM POTASSIUM UPTAKE PROTEIN"/>
    <property type="match status" value="1"/>
</dbReference>